<name>A0AAN1LCN1_9RHOB</name>
<evidence type="ECO:0000256" key="5">
    <source>
        <dbReference type="ARBA" id="ARBA00022989"/>
    </source>
</evidence>
<dbReference type="GO" id="GO:0006629">
    <property type="term" value="P:lipid metabolic process"/>
    <property type="evidence" value="ECO:0007669"/>
    <property type="project" value="TreeGrafter"/>
</dbReference>
<keyword evidence="5 7" id="KW-1133">Transmembrane helix</keyword>
<comment type="subcellular location">
    <subcellularLocation>
        <location evidence="1">Endomembrane system</location>
        <topology evidence="1">Multi-pass membrane protein</topology>
    </subcellularLocation>
    <subcellularLocation>
        <location evidence="2">Endoplasmic reticulum membrane</location>
    </subcellularLocation>
</comment>
<dbReference type="GO" id="GO:0012505">
    <property type="term" value="C:endomembrane system"/>
    <property type="evidence" value="ECO:0007669"/>
    <property type="project" value="UniProtKB-SubCell"/>
</dbReference>
<evidence type="ECO:0000256" key="2">
    <source>
        <dbReference type="ARBA" id="ARBA00004586"/>
    </source>
</evidence>
<keyword evidence="8" id="KW-0614">Plasmid</keyword>
<evidence type="ECO:0008006" key="10">
    <source>
        <dbReference type="Google" id="ProtNLM"/>
    </source>
</evidence>
<dbReference type="GO" id="GO:0071763">
    <property type="term" value="P:nuclear membrane organization"/>
    <property type="evidence" value="ECO:0007669"/>
    <property type="project" value="TreeGrafter"/>
</dbReference>
<protein>
    <recommendedName>
        <fullName evidence="10">Transmembrane protein</fullName>
    </recommendedName>
</protein>
<evidence type="ECO:0000256" key="3">
    <source>
        <dbReference type="ARBA" id="ARBA00022692"/>
    </source>
</evidence>
<accession>A0AAN1LCN1</accession>
<geneLocation type="plasmid" evidence="9">
    <name>pp13_b</name>
</geneLocation>
<evidence type="ECO:0000256" key="1">
    <source>
        <dbReference type="ARBA" id="ARBA00004127"/>
    </source>
</evidence>
<evidence type="ECO:0000313" key="8">
    <source>
        <dbReference type="EMBL" id="ATG45599.1"/>
    </source>
</evidence>
<dbReference type="AlphaFoldDB" id="A0AAN1LCN1"/>
<dbReference type="EMBL" id="CP010769">
    <property type="protein sequence ID" value="ATG45599.1"/>
    <property type="molecule type" value="Genomic_DNA"/>
</dbReference>
<keyword evidence="3 7" id="KW-0812">Transmembrane</keyword>
<evidence type="ECO:0000256" key="4">
    <source>
        <dbReference type="ARBA" id="ARBA00022824"/>
    </source>
</evidence>
<evidence type="ECO:0000256" key="7">
    <source>
        <dbReference type="SAM" id="Phobius"/>
    </source>
</evidence>
<evidence type="ECO:0000313" key="9">
    <source>
        <dbReference type="Proteomes" id="UP000218606"/>
    </source>
</evidence>
<organism evidence="8 9">
    <name type="scientific">Phaeobacter piscinae</name>
    <dbReference type="NCBI Taxonomy" id="1580596"/>
    <lineage>
        <taxon>Bacteria</taxon>
        <taxon>Pseudomonadati</taxon>
        <taxon>Pseudomonadota</taxon>
        <taxon>Alphaproteobacteria</taxon>
        <taxon>Rhodobacterales</taxon>
        <taxon>Roseobacteraceae</taxon>
        <taxon>Phaeobacter</taxon>
    </lineage>
</organism>
<dbReference type="RefSeq" id="WP_096873442.1">
    <property type="nucleotide sequence ID" value="NZ_CP010658.1"/>
</dbReference>
<dbReference type="InterPro" id="IPR012430">
    <property type="entry name" value="TMEM43_fam"/>
</dbReference>
<dbReference type="PANTHER" id="PTHR13416:SF2">
    <property type="entry name" value="TRANSMEMBRANE PROTEIN 43"/>
    <property type="match status" value="1"/>
</dbReference>
<keyword evidence="6 7" id="KW-0472">Membrane</keyword>
<dbReference type="Pfam" id="PF07787">
    <property type="entry name" value="TMEM43"/>
    <property type="match status" value="1"/>
</dbReference>
<sequence length="390" mass="41897">MSHFTETTQAGLFARLKNAIKGIGLGISFIGIAVYFLFWNEGNAVRTARALAEGANQVVSVDHRVIDPQNEARLLHISGPLALEVPLADVGLGVVASAQTVRLERKVEQFAWIEDKQTKTETKLGGGQEKTTRYTYRQDWTDAPASGAEFRVPEGHMNPPMPIASKVIRQPEGTIGAFTVDDEISDLGGSTPMLLNAQQAEDVARALSLEQPAKLVAGRVVFGADVTAPQLGDIRVSYHASEIGEASVVGVQRGDTLLPYTAQNGRKVYLVDEGLRTADEMFQTAVSNNTFKTWMLRIGLMVLLFLGFKALLGVVDVIASILPFLGWITASVTSLISVALTLVVGGTTIAIAWVYFRPVLALLIIAVALTGAAASAYWLRKAAPETPKTP</sequence>
<dbReference type="Proteomes" id="UP000218606">
    <property type="component" value="Plasmid pP13_b"/>
</dbReference>
<reference evidence="8 9" key="1">
    <citation type="journal article" date="2017" name="Front. Microbiol.">
        <title>Phaeobacter piscinae sp. nov., a species of the Roseobacter group and potential aquaculture probiont.</title>
        <authorList>
            <person name="Sonnenschein E.C."/>
            <person name="Phippen C.B.W."/>
            <person name="Nielsen K.F."/>
            <person name="Mateiu R.V."/>
            <person name="Melchiorsen J."/>
            <person name="Gram L."/>
            <person name="Overmann J."/>
            <person name="Freese H.M."/>
        </authorList>
    </citation>
    <scope>NUCLEOTIDE SEQUENCE [LARGE SCALE GENOMIC DNA]</scope>
    <source>
        <strain evidence="8 9">P13</strain>
    </source>
</reference>
<keyword evidence="4" id="KW-0256">Endoplasmic reticulum</keyword>
<gene>
    <name evidence="8" type="ORF">PhaeoP13_03717</name>
</gene>
<dbReference type="PANTHER" id="PTHR13416">
    <property type="match status" value="1"/>
</dbReference>
<feature type="transmembrane region" description="Helical" evidence="7">
    <location>
        <begin position="324"/>
        <end position="353"/>
    </location>
</feature>
<proteinExistence type="predicted"/>
<feature type="transmembrane region" description="Helical" evidence="7">
    <location>
        <begin position="359"/>
        <end position="379"/>
    </location>
</feature>
<evidence type="ECO:0000256" key="6">
    <source>
        <dbReference type="ARBA" id="ARBA00023136"/>
    </source>
</evidence>
<feature type="transmembrane region" description="Helical" evidence="7">
    <location>
        <begin position="20"/>
        <end position="39"/>
    </location>
</feature>
<feature type="transmembrane region" description="Helical" evidence="7">
    <location>
        <begin position="294"/>
        <end position="312"/>
    </location>
</feature>